<feature type="domain" description="Sde2 ubiquitin" evidence="2">
    <location>
        <begin position="6"/>
        <end position="89"/>
    </location>
</feature>
<dbReference type="InterPro" id="IPR024974">
    <property type="entry name" value="Sde2_N"/>
</dbReference>
<protein>
    <recommendedName>
        <fullName evidence="2">Sde2 ubiquitin domain-containing protein</fullName>
    </recommendedName>
</protein>
<evidence type="ECO:0000259" key="2">
    <source>
        <dbReference type="Pfam" id="PF13019"/>
    </source>
</evidence>
<name>A0AAD9ZHG3_9LECA</name>
<feature type="compositionally biased region" description="Gly residues" evidence="1">
    <location>
        <begin position="141"/>
        <end position="156"/>
    </location>
</feature>
<organism evidence="3 4">
    <name type="scientific">Lepraria neglecta</name>
    <dbReference type="NCBI Taxonomy" id="209136"/>
    <lineage>
        <taxon>Eukaryota</taxon>
        <taxon>Fungi</taxon>
        <taxon>Dikarya</taxon>
        <taxon>Ascomycota</taxon>
        <taxon>Pezizomycotina</taxon>
        <taxon>Lecanoromycetes</taxon>
        <taxon>OSLEUM clade</taxon>
        <taxon>Lecanoromycetidae</taxon>
        <taxon>Lecanorales</taxon>
        <taxon>Lecanorineae</taxon>
        <taxon>Stereocaulaceae</taxon>
        <taxon>Lepraria</taxon>
    </lineage>
</organism>
<feature type="compositionally biased region" description="Low complexity" evidence="1">
    <location>
        <begin position="102"/>
        <end position="123"/>
    </location>
</feature>
<evidence type="ECO:0000313" key="3">
    <source>
        <dbReference type="EMBL" id="KAK3178800.1"/>
    </source>
</evidence>
<dbReference type="AlphaFoldDB" id="A0AAD9ZHG3"/>
<comment type="caution">
    <text evidence="3">The sequence shown here is derived from an EMBL/GenBank/DDBJ whole genome shotgun (WGS) entry which is preliminary data.</text>
</comment>
<accession>A0AAD9ZHG3</accession>
<reference evidence="3" key="1">
    <citation type="submission" date="2022-11" db="EMBL/GenBank/DDBJ databases">
        <title>Chromosomal genome sequence assembly and mating type (MAT) locus characterization of the leprose asexual lichenized fungus Lepraria neglecta (Nyl.) Erichsen.</title>
        <authorList>
            <person name="Allen J.L."/>
            <person name="Pfeffer B."/>
        </authorList>
    </citation>
    <scope>NUCLEOTIDE SEQUENCE</scope>
    <source>
        <strain evidence="3">Allen 5258</strain>
    </source>
</reference>
<dbReference type="Pfam" id="PF13019">
    <property type="entry name" value="Sde2_N_Ubi_yeast"/>
    <property type="match status" value="1"/>
</dbReference>
<dbReference type="Proteomes" id="UP001276659">
    <property type="component" value="Unassembled WGS sequence"/>
</dbReference>
<evidence type="ECO:0000256" key="1">
    <source>
        <dbReference type="SAM" id="MobiDB-lite"/>
    </source>
</evidence>
<feature type="compositionally biased region" description="Acidic residues" evidence="1">
    <location>
        <begin position="157"/>
        <end position="169"/>
    </location>
</feature>
<proteinExistence type="predicted"/>
<sequence length="169" mass="17017">MDERRINILLTSFEGLGLPRTLSLQTSRDSTVADINDMLLERIPSMAVDASLILTTSSNRKLEPDSILPLASFLDQESDLLPIRLSAPLVGGKDFPDDHPANDANNAAADASAAQLDQNAAGAPEPPAEDNDSVAGNAGSDAGGSDAGSDAGGSDGGDGDGGDGDGGGE</sequence>
<dbReference type="EMBL" id="JASNWA010000003">
    <property type="protein sequence ID" value="KAK3178800.1"/>
    <property type="molecule type" value="Genomic_DNA"/>
</dbReference>
<feature type="region of interest" description="Disordered" evidence="1">
    <location>
        <begin position="88"/>
        <end position="169"/>
    </location>
</feature>
<evidence type="ECO:0000313" key="4">
    <source>
        <dbReference type="Proteomes" id="UP001276659"/>
    </source>
</evidence>
<gene>
    <name evidence="3" type="ORF">OEA41_000937</name>
</gene>
<keyword evidence="4" id="KW-1185">Reference proteome</keyword>